<dbReference type="SUPFAM" id="SSF53223">
    <property type="entry name" value="Aminoacid dehydrogenase-like, N-terminal domain"/>
    <property type="match status" value="1"/>
</dbReference>
<dbReference type="PROSITE" id="PS00331">
    <property type="entry name" value="MALIC_ENZYMES"/>
    <property type="match status" value="1"/>
</dbReference>
<dbReference type="OrthoDB" id="5365701at2759"/>
<dbReference type="GO" id="GO:0005739">
    <property type="term" value="C:mitochondrion"/>
    <property type="evidence" value="ECO:0007669"/>
    <property type="project" value="TreeGrafter"/>
</dbReference>
<dbReference type="Gene3D" id="3.40.50.720">
    <property type="entry name" value="NAD(P)-binding Rossmann-like Domain"/>
    <property type="match status" value="1"/>
</dbReference>
<keyword evidence="12" id="KW-1185">Reference proteome</keyword>
<evidence type="ECO:0000256" key="5">
    <source>
        <dbReference type="PIRSR" id="PIRSR000106-1"/>
    </source>
</evidence>
<feature type="domain" description="Malic enzyme N-terminal" evidence="10">
    <location>
        <begin position="76"/>
        <end position="268"/>
    </location>
</feature>
<feature type="active site" description="Proton donor" evidence="5">
    <location>
        <position position="99"/>
    </location>
</feature>
<evidence type="ECO:0000313" key="12">
    <source>
        <dbReference type="Proteomes" id="UP000245609"/>
    </source>
</evidence>
<organism evidence="11 12">
    <name type="scientific">Smittium megazygosporum</name>
    <dbReference type="NCBI Taxonomy" id="133381"/>
    <lineage>
        <taxon>Eukaryota</taxon>
        <taxon>Fungi</taxon>
        <taxon>Fungi incertae sedis</taxon>
        <taxon>Zoopagomycota</taxon>
        <taxon>Kickxellomycotina</taxon>
        <taxon>Harpellomycetes</taxon>
        <taxon>Harpellales</taxon>
        <taxon>Legeriomycetaceae</taxon>
        <taxon>Smittium</taxon>
    </lineage>
</organism>
<proteinExistence type="inferred from homology"/>
<evidence type="ECO:0000259" key="9">
    <source>
        <dbReference type="SMART" id="SM00919"/>
    </source>
</evidence>
<dbReference type="Pfam" id="PF00390">
    <property type="entry name" value="malic"/>
    <property type="match status" value="1"/>
</dbReference>
<dbReference type="Pfam" id="PF03949">
    <property type="entry name" value="Malic_M"/>
    <property type="match status" value="1"/>
</dbReference>
<feature type="active site" description="Proton acceptor" evidence="5">
    <location>
        <position position="182"/>
    </location>
</feature>
<dbReference type="SMART" id="SM00919">
    <property type="entry name" value="Malic_M"/>
    <property type="match status" value="1"/>
</dbReference>
<feature type="binding site" evidence="6">
    <location>
        <position position="164"/>
    </location>
    <ligand>
        <name>(S)-malate</name>
        <dbReference type="ChEBI" id="CHEBI:15589"/>
    </ligand>
</feature>
<name>A0A2T9Z9H2_9FUNG</name>
<dbReference type="NCBIfam" id="NF010052">
    <property type="entry name" value="PRK13529.1"/>
    <property type="match status" value="1"/>
</dbReference>
<evidence type="ECO:0000259" key="10">
    <source>
        <dbReference type="SMART" id="SM01274"/>
    </source>
</evidence>
<dbReference type="InterPro" id="IPR012301">
    <property type="entry name" value="Malic_N_dom"/>
</dbReference>
<evidence type="ECO:0000256" key="7">
    <source>
        <dbReference type="PIRSR" id="PIRSR000106-3"/>
    </source>
</evidence>
<feature type="domain" description="Malic enzyme NAD-binding" evidence="9">
    <location>
        <begin position="278"/>
        <end position="538"/>
    </location>
</feature>
<dbReference type="PANTHER" id="PTHR23406">
    <property type="entry name" value="MALIC ENZYME-RELATED"/>
    <property type="match status" value="1"/>
</dbReference>
<reference evidence="11 12" key="1">
    <citation type="journal article" date="2018" name="MBio">
        <title>Comparative Genomics Reveals the Core Gene Toolbox for the Fungus-Insect Symbiosis.</title>
        <authorList>
            <person name="Wang Y."/>
            <person name="Stata M."/>
            <person name="Wang W."/>
            <person name="Stajich J.E."/>
            <person name="White M.M."/>
            <person name="Moncalvo J.M."/>
        </authorList>
    </citation>
    <scope>NUCLEOTIDE SEQUENCE [LARGE SCALE GENOMIC DNA]</scope>
    <source>
        <strain evidence="11 12">SC-DP-2</strain>
    </source>
</reference>
<dbReference type="Gene3D" id="3.40.50.10380">
    <property type="entry name" value="Malic enzyme, N-terminal domain"/>
    <property type="match status" value="1"/>
</dbReference>
<comment type="cofactor">
    <cofactor evidence="7">
        <name>Mg(2+)</name>
        <dbReference type="ChEBI" id="CHEBI:18420"/>
    </cofactor>
    <cofactor evidence="7">
        <name>Mn(2+)</name>
        <dbReference type="ChEBI" id="CHEBI:29035"/>
    </cofactor>
    <text evidence="7">Divalent metal cations. Prefers magnesium or manganese.</text>
</comment>
<keyword evidence="4 8" id="KW-0560">Oxidoreductase</keyword>
<comment type="caution">
    <text evidence="11">The sequence shown here is derived from an EMBL/GenBank/DDBJ whole genome shotgun (WGS) entry which is preliminary data.</text>
</comment>
<keyword evidence="3 7" id="KW-0479">Metal-binding</keyword>
<feature type="binding site" evidence="6">
    <location>
        <position position="423"/>
    </location>
    <ligand>
        <name>(S)-malate</name>
        <dbReference type="ChEBI" id="CHEBI:15589"/>
    </ligand>
</feature>
<sequence length="589" mass="65801">MLFFRARSFVSFLNKRSLHSSLVSTFKTIAFTMSSSFPGQGPISHDTFSSLERKAYKMLASKTSALDKYIFLASIRNSNPDLFFSIVLDNLTEIAPIIYTPTIGDVCLKYSDIYPFISDFGKPNGLYITLEHLENIDTVLENYKQKFCQGEYSPEISVITDGSRILGLGDLGLNGMGIPIGKLQLYIAGAGLNPKKCLPIILDFGTNNKKYLDDPDYLGLRQPRLKEDEYFADIEIVLVALKKAFPNMFIQFEDFSTSHAIQILEKYRNKILSFNDDIQGTGSVITAGFINAVRLSKTKLPDHRILFSGAGSAAVGVAQNLIDYFVIIEGVPAEHAKKMFWFIDSKGLITTDRGDKLAPHKVAFARSDNNGVQYKTLEETLEYVKPTALIGLSTVKDQFSPEIISRMTEMNPHNKPIIFALSNPMSKAECSFESAMVNSKYQVIYASGTEFPPFTIPETGEVRLPDQGNNMYIFPAIGLAAVLSKPKMITDSMIHSISKSLSDSLNQEETDAHHLYPNLKRLREVSANLTAAMIHQAVIEGQVSDQFWIDMTASDPEAKNHWNPEKPDGYCSPKVVDYVSKKMWKPTRN</sequence>
<gene>
    <name evidence="11" type="ORF">BB560_004372</name>
</gene>
<dbReference type="GO" id="GO:0004471">
    <property type="term" value="F:malate dehydrogenase (decarboxylating) (NAD+) activity"/>
    <property type="evidence" value="ECO:0007669"/>
    <property type="project" value="TreeGrafter"/>
</dbReference>
<evidence type="ECO:0000256" key="8">
    <source>
        <dbReference type="RuleBase" id="RU003426"/>
    </source>
</evidence>
<dbReference type="InterPro" id="IPR036291">
    <property type="entry name" value="NAD(P)-bd_dom_sf"/>
</dbReference>
<dbReference type="InterPro" id="IPR012302">
    <property type="entry name" value="Malic_NAD-bd"/>
</dbReference>
<dbReference type="GO" id="GO:0051287">
    <property type="term" value="F:NAD binding"/>
    <property type="evidence" value="ECO:0007669"/>
    <property type="project" value="InterPro"/>
</dbReference>
<dbReference type="PIRSF" id="PIRSF000106">
    <property type="entry name" value="ME"/>
    <property type="match status" value="1"/>
</dbReference>
<comment type="similarity">
    <text evidence="2 8">Belongs to the malic enzymes family.</text>
</comment>
<evidence type="ECO:0000256" key="2">
    <source>
        <dbReference type="ARBA" id="ARBA00008785"/>
    </source>
</evidence>
<feature type="binding site" evidence="7">
    <location>
        <position position="253"/>
    </location>
    <ligand>
        <name>a divalent metal cation</name>
        <dbReference type="ChEBI" id="CHEBI:60240"/>
    </ligand>
</feature>
<comment type="cofactor">
    <cofactor evidence="1">
        <name>Mn(2+)</name>
        <dbReference type="ChEBI" id="CHEBI:29035"/>
    </cofactor>
</comment>
<dbReference type="EMBL" id="MBFS01001275">
    <property type="protein sequence ID" value="PVV01220.1"/>
    <property type="molecule type" value="Genomic_DNA"/>
</dbReference>
<dbReference type="SUPFAM" id="SSF51735">
    <property type="entry name" value="NAD(P)-binding Rossmann-fold domains"/>
    <property type="match status" value="1"/>
</dbReference>
<protein>
    <recommendedName>
        <fullName evidence="8">Malic enzyme</fullName>
    </recommendedName>
</protein>
<dbReference type="AlphaFoldDB" id="A0A2T9Z9H2"/>
<dbReference type="STRING" id="133381.A0A2T9Z9H2"/>
<evidence type="ECO:0000256" key="1">
    <source>
        <dbReference type="ARBA" id="ARBA00001936"/>
    </source>
</evidence>
<feature type="binding site" evidence="6">
    <location>
        <position position="469"/>
    </location>
    <ligand>
        <name>(S)-malate</name>
        <dbReference type="ChEBI" id="CHEBI:15589"/>
    </ligand>
</feature>
<dbReference type="GO" id="GO:0006108">
    <property type="term" value="P:malate metabolic process"/>
    <property type="evidence" value="ECO:0007669"/>
    <property type="project" value="TreeGrafter"/>
</dbReference>
<dbReference type="InterPro" id="IPR037062">
    <property type="entry name" value="Malic_N_dom_sf"/>
</dbReference>
<dbReference type="InterPro" id="IPR046346">
    <property type="entry name" value="Aminoacid_DH-like_N_sf"/>
</dbReference>
<dbReference type="InterPro" id="IPR001891">
    <property type="entry name" value="Malic_OxRdtase"/>
</dbReference>
<dbReference type="SMART" id="SM01274">
    <property type="entry name" value="malic"/>
    <property type="match status" value="1"/>
</dbReference>
<feature type="binding site" evidence="7">
    <location>
        <position position="277"/>
    </location>
    <ligand>
        <name>a divalent metal cation</name>
        <dbReference type="ChEBI" id="CHEBI:60240"/>
    </ligand>
</feature>
<dbReference type="GO" id="GO:0046872">
    <property type="term" value="F:metal ion binding"/>
    <property type="evidence" value="ECO:0007669"/>
    <property type="project" value="UniProtKB-KW"/>
</dbReference>
<feature type="binding site" evidence="7">
    <location>
        <position position="254"/>
    </location>
    <ligand>
        <name>a divalent metal cation</name>
        <dbReference type="ChEBI" id="CHEBI:60240"/>
    </ligand>
</feature>
<evidence type="ECO:0000256" key="4">
    <source>
        <dbReference type="ARBA" id="ARBA00023002"/>
    </source>
</evidence>
<dbReference type="InterPro" id="IPR015884">
    <property type="entry name" value="Malic_enzyme_CS"/>
</dbReference>
<evidence type="ECO:0000256" key="6">
    <source>
        <dbReference type="PIRSR" id="PIRSR000106-2"/>
    </source>
</evidence>
<evidence type="ECO:0000256" key="3">
    <source>
        <dbReference type="ARBA" id="ARBA00022723"/>
    </source>
</evidence>
<dbReference type="Proteomes" id="UP000245609">
    <property type="component" value="Unassembled WGS sequence"/>
</dbReference>
<dbReference type="PRINTS" id="PR00072">
    <property type="entry name" value="MALOXRDTASE"/>
</dbReference>
<dbReference type="PANTHER" id="PTHR23406:SF32">
    <property type="entry name" value="NADP-DEPENDENT MALIC ENZYME"/>
    <property type="match status" value="1"/>
</dbReference>
<evidence type="ECO:0000313" key="11">
    <source>
        <dbReference type="EMBL" id="PVV01220.1"/>
    </source>
</evidence>
<accession>A0A2T9Z9H2</accession>